<reference evidence="9 10" key="1">
    <citation type="journal article" date="2008" name="Nature">
        <title>The genome of the model beetle and pest Tribolium castaneum.</title>
        <authorList>
            <consortium name="Tribolium Genome Sequencing Consortium"/>
            <person name="Richards S."/>
            <person name="Gibbs R.A."/>
            <person name="Weinstock G.M."/>
            <person name="Brown S.J."/>
            <person name="Denell R."/>
            <person name="Beeman R.W."/>
            <person name="Gibbs R."/>
            <person name="Beeman R.W."/>
            <person name="Brown S.J."/>
            <person name="Bucher G."/>
            <person name="Friedrich M."/>
            <person name="Grimmelikhuijzen C.J."/>
            <person name="Klingler M."/>
            <person name="Lorenzen M."/>
            <person name="Richards S."/>
            <person name="Roth S."/>
            <person name="Schroder R."/>
            <person name="Tautz D."/>
            <person name="Zdobnov E.M."/>
            <person name="Muzny D."/>
            <person name="Gibbs R.A."/>
            <person name="Weinstock G.M."/>
            <person name="Attaway T."/>
            <person name="Bell S."/>
            <person name="Buhay C.J."/>
            <person name="Chandrabose M.N."/>
            <person name="Chavez D."/>
            <person name="Clerk-Blankenburg K.P."/>
            <person name="Cree A."/>
            <person name="Dao M."/>
            <person name="Davis C."/>
            <person name="Chacko J."/>
            <person name="Dinh H."/>
            <person name="Dugan-Rocha S."/>
            <person name="Fowler G."/>
            <person name="Garner T.T."/>
            <person name="Garnes J."/>
            <person name="Gnirke A."/>
            <person name="Hawes A."/>
            <person name="Hernandez J."/>
            <person name="Hines S."/>
            <person name="Holder M."/>
            <person name="Hume J."/>
            <person name="Jhangiani S.N."/>
            <person name="Joshi V."/>
            <person name="Khan Z.M."/>
            <person name="Jackson L."/>
            <person name="Kovar C."/>
            <person name="Kowis A."/>
            <person name="Lee S."/>
            <person name="Lewis L.R."/>
            <person name="Margolis J."/>
            <person name="Morgan M."/>
            <person name="Nazareth L.V."/>
            <person name="Nguyen N."/>
            <person name="Okwuonu G."/>
            <person name="Parker D."/>
            <person name="Richards S."/>
            <person name="Ruiz S.J."/>
            <person name="Santibanez J."/>
            <person name="Savard J."/>
            <person name="Scherer S.E."/>
            <person name="Schneider B."/>
            <person name="Sodergren E."/>
            <person name="Tautz D."/>
            <person name="Vattahil S."/>
            <person name="Villasana D."/>
            <person name="White C.S."/>
            <person name="Wright R."/>
            <person name="Park Y."/>
            <person name="Beeman R.W."/>
            <person name="Lord J."/>
            <person name="Oppert B."/>
            <person name="Lorenzen M."/>
            <person name="Brown S."/>
            <person name="Wang L."/>
            <person name="Savard J."/>
            <person name="Tautz D."/>
            <person name="Richards S."/>
            <person name="Weinstock G."/>
            <person name="Gibbs R.A."/>
            <person name="Liu Y."/>
            <person name="Worley K."/>
            <person name="Weinstock G."/>
            <person name="Elsik C.G."/>
            <person name="Reese J.T."/>
            <person name="Elhaik E."/>
            <person name="Landan G."/>
            <person name="Graur D."/>
            <person name="Arensburger P."/>
            <person name="Atkinson P."/>
            <person name="Beeman R.W."/>
            <person name="Beidler J."/>
            <person name="Brown S.J."/>
            <person name="Demuth J.P."/>
            <person name="Drury D.W."/>
            <person name="Du Y.Z."/>
            <person name="Fujiwara H."/>
            <person name="Lorenzen M."/>
            <person name="Maselli V."/>
            <person name="Osanai M."/>
            <person name="Park Y."/>
            <person name="Robertson H.M."/>
            <person name="Tu Z."/>
            <person name="Wang J.J."/>
            <person name="Wang S."/>
            <person name="Richards S."/>
            <person name="Song H."/>
            <person name="Zhang L."/>
            <person name="Sodergren E."/>
            <person name="Werner D."/>
            <person name="Stanke M."/>
            <person name="Morgenstern B."/>
            <person name="Solovyev V."/>
            <person name="Kosarev P."/>
            <person name="Brown G."/>
            <person name="Chen H.C."/>
            <person name="Ermolaeva O."/>
            <person name="Hlavina W."/>
            <person name="Kapustin Y."/>
            <person name="Kiryutin B."/>
            <person name="Kitts P."/>
            <person name="Maglott D."/>
            <person name="Pruitt K."/>
            <person name="Sapojnikov V."/>
            <person name="Souvorov A."/>
            <person name="Mackey A.J."/>
            <person name="Waterhouse R.M."/>
            <person name="Wyder S."/>
            <person name="Zdobnov E.M."/>
            <person name="Zdobnov E.M."/>
            <person name="Wyder S."/>
            <person name="Kriventseva E.V."/>
            <person name="Kadowaki T."/>
            <person name="Bork P."/>
            <person name="Aranda M."/>
            <person name="Bao R."/>
            <person name="Beermann A."/>
            <person name="Berns N."/>
            <person name="Bolognesi R."/>
            <person name="Bonneton F."/>
            <person name="Bopp D."/>
            <person name="Brown S.J."/>
            <person name="Bucher G."/>
            <person name="Butts T."/>
            <person name="Chaumot A."/>
            <person name="Denell R.E."/>
            <person name="Ferrier D.E."/>
            <person name="Friedrich M."/>
            <person name="Gordon C.M."/>
            <person name="Jindra M."/>
            <person name="Klingler M."/>
            <person name="Lan Q."/>
            <person name="Lattorff H.M."/>
            <person name="Laudet V."/>
            <person name="von Levetsow C."/>
            <person name="Liu Z."/>
            <person name="Lutz R."/>
            <person name="Lynch J.A."/>
            <person name="da Fonseca R.N."/>
            <person name="Posnien N."/>
            <person name="Reuter R."/>
            <person name="Roth S."/>
            <person name="Savard J."/>
            <person name="Schinko J.B."/>
            <person name="Schmitt C."/>
            <person name="Schoppmeier M."/>
            <person name="Schroder R."/>
            <person name="Shippy T.D."/>
            <person name="Simonnet F."/>
            <person name="Marques-Souza H."/>
            <person name="Tautz D."/>
            <person name="Tomoyasu Y."/>
            <person name="Trauner J."/>
            <person name="Van der Zee M."/>
            <person name="Vervoort M."/>
            <person name="Wittkopp N."/>
            <person name="Wimmer E.A."/>
            <person name="Yang X."/>
            <person name="Jones A.K."/>
            <person name="Sattelle D.B."/>
            <person name="Ebert P.R."/>
            <person name="Nelson D."/>
            <person name="Scott J.G."/>
            <person name="Beeman R.W."/>
            <person name="Muthukrishnan S."/>
            <person name="Kramer K.J."/>
            <person name="Arakane Y."/>
            <person name="Beeman R.W."/>
            <person name="Zhu Q."/>
            <person name="Hogenkamp D."/>
            <person name="Dixit R."/>
            <person name="Oppert B."/>
            <person name="Jiang H."/>
            <person name="Zou Z."/>
            <person name="Marshall J."/>
            <person name="Elpidina E."/>
            <person name="Vinokurov K."/>
            <person name="Oppert C."/>
            <person name="Zou Z."/>
            <person name="Evans J."/>
            <person name="Lu Z."/>
            <person name="Zhao P."/>
            <person name="Sumathipala N."/>
            <person name="Altincicek B."/>
            <person name="Vilcinskas A."/>
            <person name="Williams M."/>
            <person name="Hultmark D."/>
            <person name="Hetru C."/>
            <person name="Jiang H."/>
            <person name="Grimmelikhuijzen C.J."/>
            <person name="Hauser F."/>
            <person name="Cazzamali G."/>
            <person name="Williamson M."/>
            <person name="Park Y."/>
            <person name="Li B."/>
            <person name="Tanaka Y."/>
            <person name="Predel R."/>
            <person name="Neupert S."/>
            <person name="Schachtner J."/>
            <person name="Verleyen P."/>
            <person name="Raible F."/>
            <person name="Bork P."/>
            <person name="Friedrich M."/>
            <person name="Walden K.K."/>
            <person name="Robertson H.M."/>
            <person name="Angeli S."/>
            <person name="Foret S."/>
            <person name="Bucher G."/>
            <person name="Schuetz S."/>
            <person name="Maleszka R."/>
            <person name="Wimmer E.A."/>
            <person name="Beeman R.W."/>
            <person name="Lorenzen M."/>
            <person name="Tomoyasu Y."/>
            <person name="Miller S.C."/>
            <person name="Grossmann D."/>
            <person name="Bucher G."/>
        </authorList>
    </citation>
    <scope>NUCLEOTIDE SEQUENCE [LARGE SCALE GENOMIC DNA]</scope>
    <source>
        <strain evidence="9 10">Georgia GA2</strain>
    </source>
</reference>
<dbReference type="CDD" id="cd01647">
    <property type="entry name" value="RT_LTR"/>
    <property type="match status" value="1"/>
</dbReference>
<dbReference type="EMBL" id="KQ972459">
    <property type="protein sequence ID" value="KXZ75892.1"/>
    <property type="molecule type" value="Genomic_DNA"/>
</dbReference>
<feature type="domain" description="Reverse transcriptase" evidence="8">
    <location>
        <begin position="272"/>
        <end position="430"/>
    </location>
</feature>
<dbReference type="GO" id="GO:0016787">
    <property type="term" value="F:hydrolase activity"/>
    <property type="evidence" value="ECO:0007669"/>
    <property type="project" value="UniProtKB-KW"/>
</dbReference>
<feature type="compositionally biased region" description="Basic residues" evidence="7">
    <location>
        <begin position="62"/>
        <end position="73"/>
    </location>
</feature>
<evidence type="ECO:0000256" key="4">
    <source>
        <dbReference type="ARBA" id="ARBA00022759"/>
    </source>
</evidence>
<dbReference type="Gene3D" id="3.30.70.270">
    <property type="match status" value="1"/>
</dbReference>
<organism evidence="9 10">
    <name type="scientific">Tribolium castaneum</name>
    <name type="common">Red flour beetle</name>
    <dbReference type="NCBI Taxonomy" id="7070"/>
    <lineage>
        <taxon>Eukaryota</taxon>
        <taxon>Metazoa</taxon>
        <taxon>Ecdysozoa</taxon>
        <taxon>Arthropoda</taxon>
        <taxon>Hexapoda</taxon>
        <taxon>Insecta</taxon>
        <taxon>Pterygota</taxon>
        <taxon>Neoptera</taxon>
        <taxon>Endopterygota</taxon>
        <taxon>Coleoptera</taxon>
        <taxon>Polyphaga</taxon>
        <taxon>Cucujiformia</taxon>
        <taxon>Tenebrionidae</taxon>
        <taxon>Tenebrionidae incertae sedis</taxon>
        <taxon>Tribolium</taxon>
    </lineage>
</organism>
<evidence type="ECO:0000313" key="9">
    <source>
        <dbReference type="EMBL" id="KXZ75892.1"/>
    </source>
</evidence>
<reference evidence="9 10" key="2">
    <citation type="journal article" date="2010" name="Nucleic Acids Res.">
        <title>BeetleBase in 2010: revisions to provide comprehensive genomic information for Tribolium castaneum.</title>
        <authorList>
            <person name="Kim H.S."/>
            <person name="Murphy T."/>
            <person name="Xia J."/>
            <person name="Caragea D."/>
            <person name="Park Y."/>
            <person name="Beeman R.W."/>
            <person name="Lorenzen M.D."/>
            <person name="Butcher S."/>
            <person name="Manak J.R."/>
            <person name="Brown S.J."/>
        </authorList>
    </citation>
    <scope>NUCLEOTIDE SEQUENCE [LARGE SCALE GENOMIC DNA]</scope>
    <source>
        <strain evidence="9 10">Georgia GA2</strain>
    </source>
</reference>
<dbReference type="GO" id="GO:0004519">
    <property type="term" value="F:endonuclease activity"/>
    <property type="evidence" value="ECO:0007669"/>
    <property type="project" value="UniProtKB-KW"/>
</dbReference>
<dbReference type="PANTHER" id="PTHR37984:SF5">
    <property type="entry name" value="PROTEIN NYNRIN-LIKE"/>
    <property type="match status" value="1"/>
</dbReference>
<evidence type="ECO:0000256" key="2">
    <source>
        <dbReference type="ARBA" id="ARBA00022695"/>
    </source>
</evidence>
<dbReference type="Gene3D" id="3.10.10.10">
    <property type="entry name" value="HIV Type 1 Reverse Transcriptase, subunit A, domain 1"/>
    <property type="match status" value="1"/>
</dbReference>
<proteinExistence type="predicted"/>
<feature type="region of interest" description="Disordered" evidence="7">
    <location>
        <begin position="167"/>
        <end position="239"/>
    </location>
</feature>
<evidence type="ECO:0000313" key="10">
    <source>
        <dbReference type="Proteomes" id="UP000007266"/>
    </source>
</evidence>
<dbReference type="InParanoid" id="A0A139W9B7"/>
<keyword evidence="10" id="KW-1185">Reference proteome</keyword>
<dbReference type="PROSITE" id="PS50878">
    <property type="entry name" value="RT_POL"/>
    <property type="match status" value="1"/>
</dbReference>
<dbReference type="SUPFAM" id="SSF56672">
    <property type="entry name" value="DNA/RNA polymerases"/>
    <property type="match status" value="1"/>
</dbReference>
<dbReference type="Proteomes" id="UP000007266">
    <property type="component" value="Unassembled WGS sequence"/>
</dbReference>
<dbReference type="InterPro" id="IPR041373">
    <property type="entry name" value="RT_RNaseH"/>
</dbReference>
<evidence type="ECO:0000256" key="3">
    <source>
        <dbReference type="ARBA" id="ARBA00022722"/>
    </source>
</evidence>
<dbReference type="FunFam" id="3.10.20.370:FF:000001">
    <property type="entry name" value="Retrovirus-related Pol polyprotein from transposon 17.6-like protein"/>
    <property type="match status" value="1"/>
</dbReference>
<feature type="region of interest" description="Disordered" evidence="7">
    <location>
        <begin position="1"/>
        <end position="101"/>
    </location>
</feature>
<accession>A0A139W9B7</accession>
<feature type="compositionally biased region" description="Basic and acidic residues" evidence="7">
    <location>
        <begin position="7"/>
        <end position="19"/>
    </location>
</feature>
<keyword evidence="5" id="KW-0378">Hydrolase</keyword>
<dbReference type="STRING" id="7070.A0A139W9B7"/>
<dbReference type="AlphaFoldDB" id="A0A139W9B7"/>
<evidence type="ECO:0000256" key="1">
    <source>
        <dbReference type="ARBA" id="ARBA00022679"/>
    </source>
</evidence>
<keyword evidence="4" id="KW-0255">Endonuclease</keyword>
<dbReference type="InterPro" id="IPR000477">
    <property type="entry name" value="RT_dom"/>
</dbReference>
<evidence type="ECO:0000259" key="8">
    <source>
        <dbReference type="PROSITE" id="PS50878"/>
    </source>
</evidence>
<dbReference type="InterPro" id="IPR050951">
    <property type="entry name" value="Retrovirus_Pol_polyprotein"/>
</dbReference>
<evidence type="ECO:0000256" key="6">
    <source>
        <dbReference type="ARBA" id="ARBA00022918"/>
    </source>
</evidence>
<name>A0A139W9B7_TRICA</name>
<dbReference type="InterPro" id="IPR043128">
    <property type="entry name" value="Rev_trsase/Diguanyl_cyclase"/>
</dbReference>
<evidence type="ECO:0000256" key="7">
    <source>
        <dbReference type="SAM" id="MobiDB-lite"/>
    </source>
</evidence>
<feature type="compositionally biased region" description="Polar residues" evidence="7">
    <location>
        <begin position="200"/>
        <end position="211"/>
    </location>
</feature>
<dbReference type="InterPro" id="IPR043502">
    <property type="entry name" value="DNA/RNA_pol_sf"/>
</dbReference>
<dbReference type="GO" id="GO:0003964">
    <property type="term" value="F:RNA-directed DNA polymerase activity"/>
    <property type="evidence" value="ECO:0007669"/>
    <property type="project" value="UniProtKB-KW"/>
</dbReference>
<protein>
    <recommendedName>
        <fullName evidence="8">Reverse transcriptase domain-containing protein</fullName>
    </recommendedName>
</protein>
<gene>
    <name evidence="9" type="primary">AUGUSTUS-3.0.2_31012</name>
    <name evidence="9" type="ORF">TcasGA2_TC031012</name>
</gene>
<dbReference type="PANTHER" id="PTHR37984">
    <property type="entry name" value="PROTEIN CBG26694"/>
    <property type="match status" value="1"/>
</dbReference>
<feature type="compositionally biased region" description="Basic residues" evidence="7">
    <location>
        <begin position="229"/>
        <end position="239"/>
    </location>
</feature>
<keyword evidence="2" id="KW-0548">Nucleotidyltransferase</keyword>
<keyword evidence="3" id="KW-0540">Nuclease</keyword>
<evidence type="ECO:0000256" key="5">
    <source>
        <dbReference type="ARBA" id="ARBA00022801"/>
    </source>
</evidence>
<sequence length="430" mass="48877">MPSGIGRKSEKRIEFRSSELPKPTATTSKPTELEPEMNFKDLFQSPPAKKTPRTLPPSPSGGRHRNRDIRRSRPICPSQESQPRRSPPERPPPPIVIHAKTKNHSALLQFCKRQARENFTIKLKEKMEQDELEYHTYTTREDKTHAFVLHGLDKGTGIADLEAEMQEKGKTKKRAANPPPTTQSQPLSPTAAFHWPALPPSTTGGLESTTAPAAPPNPKERSQQLKPSRSSHRRAKVKHKINLKDETPIHTKTYRYPHIHKTEVQNKISKMLKQGIIRPSDSPWSSPIWIVPKKLDASGQRKWRIVIDYRKLNEQTVEDRYPLPNINDILDKLGRSQYFSTIDLASGFHQVEQTSFLWIKTFFTCSCNNILLTTDASNYAIGAVLSQGTIGSDLLVAFASRTLNEHEVNYSTIEKELLAIVWATKYFRPY</sequence>
<keyword evidence="6" id="KW-0695">RNA-directed DNA polymerase</keyword>
<keyword evidence="1" id="KW-0808">Transferase</keyword>
<dbReference type="Pfam" id="PF17917">
    <property type="entry name" value="RT_RNaseH"/>
    <property type="match status" value="1"/>
</dbReference>